<accession>D4BKR6</accession>
<sequence>MVKKISMRSLFAMFLMICDKGVVPQFYLLESNAKDNECVLKIKTGGLSHPFVGASSKQNQIAQPPA</sequence>
<dbReference type="EMBL" id="ABWL02000036">
    <property type="protein sequence ID" value="EFE05491.1"/>
    <property type="molecule type" value="Genomic_DNA"/>
</dbReference>
<dbReference type="HOGENOM" id="CLU_2823342_0_0_6"/>
<name>D4BKR6_9ENTR</name>
<evidence type="ECO:0000313" key="1">
    <source>
        <dbReference type="EMBL" id="EFE05491.1"/>
    </source>
</evidence>
<gene>
    <name evidence="1" type="ORF">CIT292_11145</name>
</gene>
<proteinExistence type="predicted"/>
<evidence type="ECO:0000313" key="2">
    <source>
        <dbReference type="Proteomes" id="UP000003880"/>
    </source>
</evidence>
<dbReference type="Proteomes" id="UP000003880">
    <property type="component" value="Unassembled WGS sequence"/>
</dbReference>
<protein>
    <submittedName>
        <fullName evidence="1">Uncharacterized protein</fullName>
    </submittedName>
</protein>
<dbReference type="AlphaFoldDB" id="D4BKR6"/>
<organism evidence="1 2">
    <name type="scientific">Citrobacter youngae ATCC 29220</name>
    <dbReference type="NCBI Taxonomy" id="500640"/>
    <lineage>
        <taxon>Bacteria</taxon>
        <taxon>Pseudomonadati</taxon>
        <taxon>Pseudomonadota</taxon>
        <taxon>Gammaproteobacteria</taxon>
        <taxon>Enterobacterales</taxon>
        <taxon>Enterobacteriaceae</taxon>
        <taxon>Citrobacter</taxon>
        <taxon>Citrobacter freundii complex</taxon>
    </lineage>
</organism>
<reference evidence="1 2" key="1">
    <citation type="submission" date="2010-02" db="EMBL/GenBank/DDBJ databases">
        <authorList>
            <person name="Weinstock G."/>
            <person name="Sodergren E."/>
            <person name="Clifton S."/>
            <person name="Fulton L."/>
            <person name="Fulton B."/>
            <person name="Courtney L."/>
            <person name="Fronick C."/>
            <person name="Harrison M."/>
            <person name="Strong C."/>
            <person name="Farmer C."/>
            <person name="Delahaunty K."/>
            <person name="Markovic C."/>
            <person name="Hall O."/>
            <person name="Minx P."/>
            <person name="Tomlinson C."/>
            <person name="Mitreva M."/>
            <person name="Nelson J."/>
            <person name="Hou S."/>
            <person name="Wollam A."/>
            <person name="Pepin K.H."/>
            <person name="Johnson M."/>
            <person name="Bhonagiri V."/>
            <person name="Zhang X."/>
            <person name="Suruliraj S."/>
            <person name="Warren W."/>
            <person name="Chinwalla A."/>
            <person name="Mardis E.R."/>
            <person name="Wilson R.K."/>
        </authorList>
    </citation>
    <scope>NUCLEOTIDE SEQUENCE [LARGE SCALE GENOMIC DNA]</scope>
    <source>
        <strain evidence="1 2">ATCC 29220</strain>
    </source>
</reference>
<comment type="caution">
    <text evidence="1">The sequence shown here is derived from an EMBL/GenBank/DDBJ whole genome shotgun (WGS) entry which is preliminary data.</text>
</comment>